<proteinExistence type="predicted"/>
<accession>A0AAD3Y1B5</accession>
<comment type="caution">
    <text evidence="1">The sequence shown here is derived from an EMBL/GenBank/DDBJ whole genome shotgun (WGS) entry which is preliminary data.</text>
</comment>
<protein>
    <submittedName>
        <fullName evidence="1">Uncharacterized protein</fullName>
    </submittedName>
</protein>
<organism evidence="1 2">
    <name type="scientific">Nepenthes gracilis</name>
    <name type="common">Slender pitcher plant</name>
    <dbReference type="NCBI Taxonomy" id="150966"/>
    <lineage>
        <taxon>Eukaryota</taxon>
        <taxon>Viridiplantae</taxon>
        <taxon>Streptophyta</taxon>
        <taxon>Embryophyta</taxon>
        <taxon>Tracheophyta</taxon>
        <taxon>Spermatophyta</taxon>
        <taxon>Magnoliopsida</taxon>
        <taxon>eudicotyledons</taxon>
        <taxon>Gunneridae</taxon>
        <taxon>Pentapetalae</taxon>
        <taxon>Caryophyllales</taxon>
        <taxon>Nepenthaceae</taxon>
        <taxon>Nepenthes</taxon>
    </lineage>
</organism>
<evidence type="ECO:0000313" key="1">
    <source>
        <dbReference type="EMBL" id="GMH23864.1"/>
    </source>
</evidence>
<reference evidence="1" key="1">
    <citation type="submission" date="2023-05" db="EMBL/GenBank/DDBJ databases">
        <title>Nepenthes gracilis genome sequencing.</title>
        <authorList>
            <person name="Fukushima K."/>
        </authorList>
    </citation>
    <scope>NUCLEOTIDE SEQUENCE</scope>
    <source>
        <strain evidence="1">SING2019-196</strain>
    </source>
</reference>
<dbReference type="EMBL" id="BSYO01000027">
    <property type="protein sequence ID" value="GMH23864.1"/>
    <property type="molecule type" value="Genomic_DNA"/>
</dbReference>
<evidence type="ECO:0000313" key="2">
    <source>
        <dbReference type="Proteomes" id="UP001279734"/>
    </source>
</evidence>
<dbReference type="AlphaFoldDB" id="A0AAD3Y1B5"/>
<dbReference type="Proteomes" id="UP001279734">
    <property type="component" value="Unassembled WGS sequence"/>
</dbReference>
<sequence length="96" mass="11204">MQQIRCLVNLFTISWHPLSSEVHEESNFYYSKGNNSSFEVKRAKCSFKCNHQDILQLLQTFLSQMLAFAIAFCNKQLEETTINSKYLCTDSCRSKH</sequence>
<keyword evidence="2" id="KW-1185">Reference proteome</keyword>
<name>A0AAD3Y1B5_NEPGR</name>
<gene>
    <name evidence="1" type="ORF">Nepgr_025707</name>
</gene>